<reference evidence="2" key="1">
    <citation type="submission" date="2023-02" db="EMBL/GenBank/DDBJ databases">
        <title>Nocardiopsis ansamitocini NBRC 112285.</title>
        <authorList>
            <person name="Ichikawa N."/>
            <person name="Sato H."/>
            <person name="Tonouchi N."/>
        </authorList>
    </citation>
    <scope>NUCLEOTIDE SEQUENCE</scope>
    <source>
        <strain evidence="2">NBRC 112285</strain>
    </source>
</reference>
<dbReference type="Pfam" id="PF01966">
    <property type="entry name" value="HD"/>
    <property type="match status" value="1"/>
</dbReference>
<evidence type="ECO:0000313" key="3">
    <source>
        <dbReference type="Proteomes" id="UP001165092"/>
    </source>
</evidence>
<evidence type="ECO:0000313" key="2">
    <source>
        <dbReference type="EMBL" id="GLU50013.1"/>
    </source>
</evidence>
<dbReference type="Proteomes" id="UP001165092">
    <property type="component" value="Unassembled WGS sequence"/>
</dbReference>
<dbReference type="InterPro" id="IPR006674">
    <property type="entry name" value="HD_domain"/>
</dbReference>
<keyword evidence="3" id="KW-1185">Reference proteome</keyword>
<dbReference type="InterPro" id="IPR003607">
    <property type="entry name" value="HD/PDEase_dom"/>
</dbReference>
<name>A0A9W6UKV7_9ACTN</name>
<dbReference type="EMBL" id="BSQG01000010">
    <property type="protein sequence ID" value="GLU50013.1"/>
    <property type="molecule type" value="Genomic_DNA"/>
</dbReference>
<dbReference type="SMART" id="SM00471">
    <property type="entry name" value="HDc"/>
    <property type="match status" value="1"/>
</dbReference>
<dbReference type="Gene3D" id="1.10.3210.10">
    <property type="entry name" value="Hypothetical protein af1432"/>
    <property type="match status" value="1"/>
</dbReference>
<dbReference type="InterPro" id="IPR006675">
    <property type="entry name" value="HDIG_dom"/>
</dbReference>
<dbReference type="CDD" id="cd00077">
    <property type="entry name" value="HDc"/>
    <property type="match status" value="1"/>
</dbReference>
<accession>A0A9W6UKV7</accession>
<feature type="domain" description="HD/PDEase" evidence="1">
    <location>
        <begin position="24"/>
        <end position="158"/>
    </location>
</feature>
<evidence type="ECO:0000259" key="1">
    <source>
        <dbReference type="SMART" id="SM00471"/>
    </source>
</evidence>
<gene>
    <name evidence="2" type="ORF">Nans01_43640</name>
</gene>
<proteinExistence type="predicted"/>
<comment type="caution">
    <text evidence="2">The sequence shown here is derived from an EMBL/GenBank/DDBJ whole genome shotgun (WGS) entry which is preliminary data.</text>
</comment>
<organism evidence="2 3">
    <name type="scientific">Nocardiopsis ansamitocini</name>
    <dbReference type="NCBI Taxonomy" id="1670832"/>
    <lineage>
        <taxon>Bacteria</taxon>
        <taxon>Bacillati</taxon>
        <taxon>Actinomycetota</taxon>
        <taxon>Actinomycetes</taxon>
        <taxon>Streptosporangiales</taxon>
        <taxon>Nocardiopsidaceae</taxon>
        <taxon>Nocardiopsis</taxon>
    </lineage>
</organism>
<dbReference type="SUPFAM" id="SSF109604">
    <property type="entry name" value="HD-domain/PDEase-like"/>
    <property type="match status" value="1"/>
</dbReference>
<dbReference type="AlphaFoldDB" id="A0A9W6UKV7"/>
<sequence length="200" mass="22527">MRMRIPTDAEIRDLHEKYAPSPEAFELVYRHCEIVSVVAEQLLGRGLVDVDADLVRAGSLLHDIGVYSLYDSSGKLDHANYLRHGILGHAILSGEGLPEEICRFCSHHTGVGLSRLDVRTQGLPIPVDDYLAESPEEELVMFADNFHSKTEPPVFVSRTSCEKRLRRFGEDKVAVFDRMADRFGEPRLDPLVRTYGHPLT</sequence>
<dbReference type="NCBIfam" id="TIGR00277">
    <property type="entry name" value="HDIG"/>
    <property type="match status" value="1"/>
</dbReference>
<protein>
    <recommendedName>
        <fullName evidence="1">HD/PDEase domain-containing protein</fullName>
    </recommendedName>
</protein>